<name>A0A834NS80_VESPE</name>
<comment type="caution">
    <text evidence="1">The sequence shown here is derived from an EMBL/GenBank/DDBJ whole genome shotgun (WGS) entry which is preliminary data.</text>
</comment>
<dbReference type="AlphaFoldDB" id="A0A834NS80"/>
<sequence length="110" mass="12424">MVISCGLSTSLECYDLYDHGIVSYPVNQSPDRTTTEKANKAEEWKVKPVEERNFVAQLTPFTLEMVPNWWYTVVIAGTLITYAETSTVRKSNNTLAVVRGNTELRIFTSS</sequence>
<dbReference type="EMBL" id="JACSDY010000010">
    <property type="protein sequence ID" value="KAF7416938.1"/>
    <property type="molecule type" value="Genomic_DNA"/>
</dbReference>
<reference evidence="1" key="1">
    <citation type="journal article" date="2020" name="G3 (Bethesda)">
        <title>High-Quality Assemblies for Three Invasive Social Wasps from the &lt;i&gt;Vespula&lt;/i&gt; Genus.</title>
        <authorList>
            <person name="Harrop T.W.R."/>
            <person name="Guhlin J."/>
            <person name="McLaughlin G.M."/>
            <person name="Permina E."/>
            <person name="Stockwell P."/>
            <person name="Gilligan J."/>
            <person name="Le Lec M.F."/>
            <person name="Gruber M.A.M."/>
            <person name="Quinn O."/>
            <person name="Lovegrove M."/>
            <person name="Duncan E.J."/>
            <person name="Remnant E.J."/>
            <person name="Van Eeckhoven J."/>
            <person name="Graham B."/>
            <person name="Knapp R.A."/>
            <person name="Langford K.W."/>
            <person name="Kronenberg Z."/>
            <person name="Press M.O."/>
            <person name="Eacker S.M."/>
            <person name="Wilson-Rankin E.E."/>
            <person name="Purcell J."/>
            <person name="Lester P.J."/>
            <person name="Dearden P.K."/>
        </authorList>
    </citation>
    <scope>NUCLEOTIDE SEQUENCE</scope>
    <source>
        <strain evidence="1">Volc-1</strain>
    </source>
</reference>
<accession>A0A834NS80</accession>
<keyword evidence="2" id="KW-1185">Reference proteome</keyword>
<gene>
    <name evidence="1" type="ORF">H0235_011469</name>
</gene>
<organism evidence="1 2">
    <name type="scientific">Vespula pensylvanica</name>
    <name type="common">Western yellow jacket</name>
    <name type="synonym">Wasp</name>
    <dbReference type="NCBI Taxonomy" id="30213"/>
    <lineage>
        <taxon>Eukaryota</taxon>
        <taxon>Metazoa</taxon>
        <taxon>Ecdysozoa</taxon>
        <taxon>Arthropoda</taxon>
        <taxon>Hexapoda</taxon>
        <taxon>Insecta</taxon>
        <taxon>Pterygota</taxon>
        <taxon>Neoptera</taxon>
        <taxon>Endopterygota</taxon>
        <taxon>Hymenoptera</taxon>
        <taxon>Apocrita</taxon>
        <taxon>Aculeata</taxon>
        <taxon>Vespoidea</taxon>
        <taxon>Vespidae</taxon>
        <taxon>Vespinae</taxon>
        <taxon>Vespula</taxon>
    </lineage>
</organism>
<evidence type="ECO:0000313" key="1">
    <source>
        <dbReference type="EMBL" id="KAF7416938.1"/>
    </source>
</evidence>
<protein>
    <submittedName>
        <fullName evidence="1">Uncharacterized protein</fullName>
    </submittedName>
</protein>
<evidence type="ECO:0000313" key="2">
    <source>
        <dbReference type="Proteomes" id="UP000600918"/>
    </source>
</evidence>
<proteinExistence type="predicted"/>
<dbReference type="Proteomes" id="UP000600918">
    <property type="component" value="Unassembled WGS sequence"/>
</dbReference>